<sequence length="273" mass="32485">MRLSVARKDYVRASIISKKISTKFFDSDAVEIQELKLEFYGYMIEVGLHDADYLEVCRHFRAVFETPMIKDDQEKAFEVLKCIVLYILLAQHGNEQWDLIHRINATRELEMIPQYKNLLELFINEEVILWKETIVTKYQFLREIVPSSHAARVFEKNEQGEQRWSRFKERVGEHNVRMVSKYYIQITFERMAEILEFPVDEMESFLCNLIVTGVIPDAKIHRPSRIINLRARHANIETLDQWGSNVRKLTDILNKVSHLILKEEMVHRHLEKH</sequence>
<dbReference type="InterPro" id="IPR040896">
    <property type="entry name" value="RPN5_C"/>
</dbReference>
<keyword evidence="4" id="KW-1185">Reference proteome</keyword>
<dbReference type="InterPro" id="IPR000717">
    <property type="entry name" value="PCI_dom"/>
</dbReference>
<proteinExistence type="inferred from homology"/>
<dbReference type="GO" id="GO:0005737">
    <property type="term" value="C:cytoplasm"/>
    <property type="evidence" value="ECO:0007669"/>
    <property type="project" value="TreeGrafter"/>
</dbReference>
<evidence type="ECO:0000259" key="3">
    <source>
        <dbReference type="PROSITE" id="PS50250"/>
    </source>
</evidence>
<reference evidence="5" key="1">
    <citation type="submission" date="2022-11" db="UniProtKB">
        <authorList>
            <consortium name="WormBaseParasite"/>
        </authorList>
    </citation>
    <scope>IDENTIFICATION</scope>
</reference>
<dbReference type="Proteomes" id="UP000887540">
    <property type="component" value="Unplaced"/>
</dbReference>
<dbReference type="SMART" id="SM00088">
    <property type="entry name" value="PINT"/>
    <property type="match status" value="1"/>
</dbReference>
<evidence type="ECO:0000313" key="5">
    <source>
        <dbReference type="WBParaSite" id="ACRNAN_scaffold11596.g16839.t1"/>
    </source>
</evidence>
<dbReference type="Pfam" id="PF22241">
    <property type="entry name" value="PSMD12-CSN4_N"/>
    <property type="match status" value="1"/>
</dbReference>
<accession>A0A914CJT5</accession>
<comment type="similarity">
    <text evidence="1">Belongs to the proteasome subunit p55 family.</text>
</comment>
<feature type="domain" description="PCI" evidence="3">
    <location>
        <begin position="52"/>
        <end position="233"/>
    </location>
</feature>
<dbReference type="PROSITE" id="PS50250">
    <property type="entry name" value="PCI"/>
    <property type="match status" value="1"/>
</dbReference>
<dbReference type="GO" id="GO:0008541">
    <property type="term" value="C:proteasome regulatory particle, lid subcomplex"/>
    <property type="evidence" value="ECO:0007669"/>
    <property type="project" value="TreeGrafter"/>
</dbReference>
<dbReference type="SUPFAM" id="SSF46785">
    <property type="entry name" value="Winged helix' DNA-binding domain"/>
    <property type="match status" value="1"/>
</dbReference>
<dbReference type="AlphaFoldDB" id="A0A914CJT5"/>
<keyword evidence="2" id="KW-0647">Proteasome</keyword>
<evidence type="ECO:0000256" key="1">
    <source>
        <dbReference type="ARBA" id="ARBA00006397"/>
    </source>
</evidence>
<dbReference type="InterPro" id="IPR054559">
    <property type="entry name" value="PSMD12-CSN4-like_N"/>
</dbReference>
<dbReference type="GO" id="GO:0005634">
    <property type="term" value="C:nucleus"/>
    <property type="evidence" value="ECO:0007669"/>
    <property type="project" value="UniProtKB-ARBA"/>
</dbReference>
<dbReference type="WBParaSite" id="ACRNAN_scaffold11596.g16839.t1">
    <property type="protein sequence ID" value="ACRNAN_scaffold11596.g16839.t1"/>
    <property type="gene ID" value="ACRNAN_scaffold11596.g16839"/>
</dbReference>
<dbReference type="Pfam" id="PF18098">
    <property type="entry name" value="RPN5_C"/>
    <property type="match status" value="1"/>
</dbReference>
<dbReference type="PANTHER" id="PTHR10855:SF1">
    <property type="entry name" value="26S PROTEASOME NON-ATPASE REGULATORY SUBUNIT 12"/>
    <property type="match status" value="1"/>
</dbReference>
<dbReference type="FunFam" id="1.10.10.10:FF:000070">
    <property type="entry name" value="26S proteasome non-ATPase regulatory subunit 12"/>
    <property type="match status" value="1"/>
</dbReference>
<dbReference type="InterPro" id="IPR036388">
    <property type="entry name" value="WH-like_DNA-bd_sf"/>
</dbReference>
<organism evidence="4 5">
    <name type="scientific">Acrobeloides nanus</name>
    <dbReference type="NCBI Taxonomy" id="290746"/>
    <lineage>
        <taxon>Eukaryota</taxon>
        <taxon>Metazoa</taxon>
        <taxon>Ecdysozoa</taxon>
        <taxon>Nematoda</taxon>
        <taxon>Chromadorea</taxon>
        <taxon>Rhabditida</taxon>
        <taxon>Tylenchina</taxon>
        <taxon>Cephalobomorpha</taxon>
        <taxon>Cephaloboidea</taxon>
        <taxon>Cephalobidae</taxon>
        <taxon>Acrobeloides</taxon>
    </lineage>
</organism>
<dbReference type="InterPro" id="IPR040134">
    <property type="entry name" value="PSMD12/CSN4"/>
</dbReference>
<name>A0A914CJT5_9BILA</name>
<dbReference type="PANTHER" id="PTHR10855">
    <property type="entry name" value="26S PROTEASOME NON-ATPASE REGULATORY SUBUNIT 12/COP9 SIGNALOSOME COMPLEX SUBUNIT 4"/>
    <property type="match status" value="1"/>
</dbReference>
<dbReference type="Pfam" id="PF01399">
    <property type="entry name" value="PCI"/>
    <property type="match status" value="1"/>
</dbReference>
<evidence type="ECO:0000313" key="4">
    <source>
        <dbReference type="Proteomes" id="UP000887540"/>
    </source>
</evidence>
<dbReference type="InterPro" id="IPR036390">
    <property type="entry name" value="WH_DNA-bd_sf"/>
</dbReference>
<protein>
    <submittedName>
        <fullName evidence="5">PCI domain-containing protein</fullName>
    </submittedName>
</protein>
<dbReference type="Gene3D" id="1.10.10.10">
    <property type="entry name" value="Winged helix-like DNA-binding domain superfamily/Winged helix DNA-binding domain"/>
    <property type="match status" value="1"/>
</dbReference>
<evidence type="ECO:0000256" key="2">
    <source>
        <dbReference type="ARBA" id="ARBA00022942"/>
    </source>
</evidence>